<dbReference type="Proteomes" id="UP001596395">
    <property type="component" value="Unassembled WGS sequence"/>
</dbReference>
<dbReference type="EMBL" id="JBHSXN010000001">
    <property type="protein sequence ID" value="MFC6952148.1"/>
    <property type="molecule type" value="Genomic_DNA"/>
</dbReference>
<dbReference type="AlphaFoldDB" id="A0ABD5VB97"/>
<comment type="caution">
    <text evidence="1">The sequence shown here is derived from an EMBL/GenBank/DDBJ whole genome shotgun (WGS) entry which is preliminary data.</text>
</comment>
<dbReference type="InterPro" id="IPR053714">
    <property type="entry name" value="Iso_Racemase_Enz_sf"/>
</dbReference>
<dbReference type="PANTHER" id="PTHR40267:SF1">
    <property type="entry name" value="BLR3294 PROTEIN"/>
    <property type="match status" value="1"/>
</dbReference>
<dbReference type="InterPro" id="IPR026286">
    <property type="entry name" value="MaiA/AMDase"/>
</dbReference>
<reference evidence="1 2" key="1">
    <citation type="journal article" date="2019" name="Int. J. Syst. Evol. Microbiol.">
        <title>The Global Catalogue of Microorganisms (GCM) 10K type strain sequencing project: providing services to taxonomists for standard genome sequencing and annotation.</title>
        <authorList>
            <consortium name="The Broad Institute Genomics Platform"/>
            <consortium name="The Broad Institute Genome Sequencing Center for Infectious Disease"/>
            <person name="Wu L."/>
            <person name="Ma J."/>
        </authorList>
    </citation>
    <scope>NUCLEOTIDE SEQUENCE [LARGE SCALE GENOMIC DNA]</scope>
    <source>
        <strain evidence="1 2">GX26</strain>
    </source>
</reference>
<evidence type="ECO:0000313" key="2">
    <source>
        <dbReference type="Proteomes" id="UP001596395"/>
    </source>
</evidence>
<dbReference type="Gene3D" id="3.40.50.12500">
    <property type="match status" value="1"/>
</dbReference>
<protein>
    <submittedName>
        <fullName evidence="1">Aspartate/glutamate racemase family protein</fullName>
    </submittedName>
</protein>
<dbReference type="PIRSF" id="PIRSF015736">
    <property type="entry name" value="MI"/>
    <property type="match status" value="1"/>
</dbReference>
<dbReference type="RefSeq" id="WP_336349140.1">
    <property type="nucleotide sequence ID" value="NZ_JAZAQL010000001.1"/>
</dbReference>
<proteinExistence type="predicted"/>
<gene>
    <name evidence="1" type="ORF">ACFQGB_04660</name>
</gene>
<sequence length="251" mass="25988">MTVPADRTKLGVVVPSSNTTVEREFATVLRDVDDVSLHVARMPLENVTVDELDAMADDASAAADRLADANVDVVAYACTTGSLLHGPGFDAELEDELADITGAPAVATARSVKRALAALDASTVALVTPYTDDLNDREVEFLDAEGISVATVDGRGIESNAAIGALSATDAARQVRNALGSGGVREPRADAVFVSCTNYATFDLLPALEREFELPVVSSNAATLWDALEAAGETDAAASAVPGRLGEITGR</sequence>
<organism evidence="1 2">
    <name type="scientific">Halorubellus litoreus</name>
    <dbReference type="NCBI Taxonomy" id="755308"/>
    <lineage>
        <taxon>Archaea</taxon>
        <taxon>Methanobacteriati</taxon>
        <taxon>Methanobacteriota</taxon>
        <taxon>Stenosarchaea group</taxon>
        <taxon>Halobacteria</taxon>
        <taxon>Halobacteriales</taxon>
        <taxon>Halorubellaceae</taxon>
        <taxon>Halorubellus</taxon>
    </lineage>
</organism>
<keyword evidence="2" id="KW-1185">Reference proteome</keyword>
<dbReference type="PANTHER" id="PTHR40267">
    <property type="entry name" value="BLR3294 PROTEIN"/>
    <property type="match status" value="1"/>
</dbReference>
<dbReference type="Pfam" id="PF17645">
    <property type="entry name" value="Amdase"/>
    <property type="match status" value="1"/>
</dbReference>
<evidence type="ECO:0000313" key="1">
    <source>
        <dbReference type="EMBL" id="MFC6952148.1"/>
    </source>
</evidence>
<accession>A0ABD5VB97</accession>
<name>A0ABD5VB97_9EURY</name>